<keyword evidence="2" id="KW-0813">Transport</keyword>
<dbReference type="FunFam" id="3.40.50.300:FF:000134">
    <property type="entry name" value="Iron-enterobactin ABC transporter ATP-binding protein"/>
    <property type="match status" value="1"/>
</dbReference>
<dbReference type="PANTHER" id="PTHR42734:SF19">
    <property type="entry name" value="IRON COMPOUNDS ABC TRANSPORTER, ATP-BINDING PROTEIN"/>
    <property type="match status" value="1"/>
</dbReference>
<evidence type="ECO:0000256" key="5">
    <source>
        <dbReference type="ARBA" id="ARBA00022840"/>
    </source>
</evidence>
<evidence type="ECO:0000313" key="8">
    <source>
        <dbReference type="Proteomes" id="UP000295443"/>
    </source>
</evidence>
<dbReference type="PROSITE" id="PS00211">
    <property type="entry name" value="ABC_TRANSPORTER_1"/>
    <property type="match status" value="1"/>
</dbReference>
<dbReference type="RefSeq" id="WP_131444587.1">
    <property type="nucleotide sequence ID" value="NZ_SJZB01000009.1"/>
</dbReference>
<dbReference type="EMBL" id="SJZB01000009">
    <property type="protein sequence ID" value="TCJ18702.1"/>
    <property type="molecule type" value="Genomic_DNA"/>
</dbReference>
<dbReference type="InterPro" id="IPR017871">
    <property type="entry name" value="ABC_transporter-like_CS"/>
</dbReference>
<comment type="caution">
    <text evidence="7">The sequence shown here is derived from an EMBL/GenBank/DDBJ whole genome shotgun (WGS) entry which is preliminary data.</text>
</comment>
<dbReference type="InterPro" id="IPR003593">
    <property type="entry name" value="AAA+_ATPase"/>
</dbReference>
<evidence type="ECO:0000256" key="2">
    <source>
        <dbReference type="ARBA" id="ARBA00022448"/>
    </source>
</evidence>
<dbReference type="InterPro" id="IPR027417">
    <property type="entry name" value="P-loop_NTPase"/>
</dbReference>
<dbReference type="InterPro" id="IPR003439">
    <property type="entry name" value="ABC_transporter-like_ATP-bd"/>
</dbReference>
<dbReference type="SMART" id="SM00382">
    <property type="entry name" value="AAA"/>
    <property type="match status" value="1"/>
</dbReference>
<feature type="domain" description="ABC transporter" evidence="6">
    <location>
        <begin position="2"/>
        <end position="238"/>
    </location>
</feature>
<evidence type="ECO:0000256" key="4">
    <source>
        <dbReference type="ARBA" id="ARBA00022741"/>
    </source>
</evidence>
<reference evidence="7 8" key="1">
    <citation type="submission" date="2019-03" db="EMBL/GenBank/DDBJ databases">
        <title>Genome sequence of Thiobacillaceae bacterium LSR1, a sulfur-oxidizing bacterium isolated from freshwater sediment.</title>
        <authorList>
            <person name="Li S."/>
        </authorList>
    </citation>
    <scope>NUCLEOTIDE SEQUENCE [LARGE SCALE GENOMIC DNA]</scope>
    <source>
        <strain evidence="7 8">LSR1</strain>
    </source>
</reference>
<evidence type="ECO:0000259" key="6">
    <source>
        <dbReference type="PROSITE" id="PS50893"/>
    </source>
</evidence>
<gene>
    <name evidence="7" type="ORF">EZJ19_01765</name>
</gene>
<keyword evidence="5 7" id="KW-0067">ATP-binding</keyword>
<organism evidence="7 8">
    <name type="scientific">Parasulfuritortus cantonensis</name>
    <dbReference type="NCBI Taxonomy" id="2528202"/>
    <lineage>
        <taxon>Bacteria</taxon>
        <taxon>Pseudomonadati</taxon>
        <taxon>Pseudomonadota</taxon>
        <taxon>Betaproteobacteria</taxon>
        <taxon>Nitrosomonadales</taxon>
        <taxon>Thiobacillaceae</taxon>
        <taxon>Parasulfuritortus</taxon>
    </lineage>
</organism>
<dbReference type="InterPro" id="IPR050153">
    <property type="entry name" value="Metal_Ion_Import_ABC"/>
</dbReference>
<keyword evidence="3" id="KW-0472">Membrane</keyword>
<dbReference type="GO" id="GO:0016887">
    <property type="term" value="F:ATP hydrolysis activity"/>
    <property type="evidence" value="ECO:0007669"/>
    <property type="project" value="InterPro"/>
</dbReference>
<dbReference type="Pfam" id="PF00005">
    <property type="entry name" value="ABC_tran"/>
    <property type="match status" value="1"/>
</dbReference>
<protein>
    <submittedName>
        <fullName evidence="7">ABC transporter ATP-binding protein</fullName>
    </submittedName>
</protein>
<accession>A0A4V2NWU2</accession>
<evidence type="ECO:0000313" key="7">
    <source>
        <dbReference type="EMBL" id="TCJ18702.1"/>
    </source>
</evidence>
<dbReference type="CDD" id="cd03214">
    <property type="entry name" value="ABC_Iron-Siderophores_B12_Hemin"/>
    <property type="match status" value="1"/>
</dbReference>
<sequence>MLELDRLGCGYRGRSVLRDISFELVAGELLCLLGPNGVGKTTLFKTILGLLPAQGGSIRLAGEPIVRWSRRRFARHVGYVPQAHTPPFPFRVRDVVAMGRCAHLGSFAAPGAHDRALAEAALDSLGIAGLAGADYTRISGGERQLVLIARALAQQPHILVMDEPTANLDYGNQLKVMAHVRDIAARGGMGVILTTHHPDHALLYGSRALVLDRAKRYAVGTPAEVITEAYLQDTYGVSTEIHDITRRNGLQSRLCVPAWGAPATAGRRA</sequence>
<keyword evidence="3" id="KW-1003">Cell membrane</keyword>
<name>A0A4V2NWU2_9PROT</name>
<keyword evidence="8" id="KW-1185">Reference proteome</keyword>
<dbReference type="Gene3D" id="3.40.50.300">
    <property type="entry name" value="P-loop containing nucleotide triphosphate hydrolases"/>
    <property type="match status" value="1"/>
</dbReference>
<dbReference type="PROSITE" id="PS50893">
    <property type="entry name" value="ABC_TRANSPORTER_2"/>
    <property type="match status" value="1"/>
</dbReference>
<dbReference type="SUPFAM" id="SSF52540">
    <property type="entry name" value="P-loop containing nucleoside triphosphate hydrolases"/>
    <property type="match status" value="1"/>
</dbReference>
<evidence type="ECO:0000256" key="1">
    <source>
        <dbReference type="ARBA" id="ARBA00005417"/>
    </source>
</evidence>
<proteinExistence type="inferred from homology"/>
<dbReference type="Proteomes" id="UP000295443">
    <property type="component" value="Unassembled WGS sequence"/>
</dbReference>
<evidence type="ECO:0000256" key="3">
    <source>
        <dbReference type="ARBA" id="ARBA00022475"/>
    </source>
</evidence>
<dbReference type="AlphaFoldDB" id="A0A4V2NWU2"/>
<comment type="similarity">
    <text evidence="1">Belongs to the ABC transporter superfamily.</text>
</comment>
<dbReference type="PANTHER" id="PTHR42734">
    <property type="entry name" value="METAL TRANSPORT SYSTEM ATP-BINDING PROTEIN TM_0124-RELATED"/>
    <property type="match status" value="1"/>
</dbReference>
<keyword evidence="4" id="KW-0547">Nucleotide-binding</keyword>
<dbReference type="GO" id="GO:0005524">
    <property type="term" value="F:ATP binding"/>
    <property type="evidence" value="ECO:0007669"/>
    <property type="project" value="UniProtKB-KW"/>
</dbReference>
<dbReference type="OrthoDB" id="9806726at2"/>